<evidence type="ECO:0000256" key="1">
    <source>
        <dbReference type="ARBA" id="ARBA00006328"/>
    </source>
</evidence>
<dbReference type="EMBL" id="CP046173">
    <property type="protein sequence ID" value="QIS21714.1"/>
    <property type="molecule type" value="Genomic_DNA"/>
</dbReference>
<dbReference type="Pfam" id="PF05368">
    <property type="entry name" value="NmrA"/>
    <property type="match status" value="1"/>
</dbReference>
<dbReference type="PANTHER" id="PTHR42748">
    <property type="entry name" value="NITROGEN METABOLITE REPRESSION PROTEIN NMRA FAMILY MEMBER"/>
    <property type="match status" value="1"/>
</dbReference>
<accession>A0A6G9Z8D5</accession>
<dbReference type="Proteomes" id="UP000500953">
    <property type="component" value="Chromosome"/>
</dbReference>
<sequence length="188" mass="20592">MTRILPKGTHRHVCSETHPGHRRHRQAGPGVSYTLLRPVRFMENYFGVGMRLDGIGGGVHRHLFPADRPVQMIAVDDIAHFAMLASTAPERFRGHTLELAGDAITMTAAAATLSEALGQPVRYEEMSRAQAAALGPQIEHVWQSTREGVAWHADIDALRVIHPGPQTLRGWLDETGAAQLKAMIDAAE</sequence>
<keyword evidence="2" id="KW-0521">NADP</keyword>
<evidence type="ECO:0000313" key="5">
    <source>
        <dbReference type="EMBL" id="QIS21714.1"/>
    </source>
</evidence>
<evidence type="ECO:0000259" key="4">
    <source>
        <dbReference type="Pfam" id="PF05368"/>
    </source>
</evidence>
<organism evidence="5 6">
    <name type="scientific">Nocardia terpenica</name>
    <dbReference type="NCBI Taxonomy" id="455432"/>
    <lineage>
        <taxon>Bacteria</taxon>
        <taxon>Bacillati</taxon>
        <taxon>Actinomycetota</taxon>
        <taxon>Actinomycetes</taxon>
        <taxon>Mycobacteriales</taxon>
        <taxon>Nocardiaceae</taxon>
        <taxon>Nocardia</taxon>
    </lineage>
</organism>
<reference evidence="5 6" key="1">
    <citation type="journal article" date="2019" name="ACS Chem. Biol.">
        <title>Identification and Mobilization of a Cryptic Antibiotic Biosynthesis Gene Locus from a Human-Pathogenic Nocardia Isolate.</title>
        <authorList>
            <person name="Herisse M."/>
            <person name="Ishida K."/>
            <person name="Porter J.L."/>
            <person name="Howden B."/>
            <person name="Hertweck C."/>
            <person name="Stinear T.P."/>
            <person name="Pidot S.J."/>
        </authorList>
    </citation>
    <scope>NUCLEOTIDE SEQUENCE [LARGE SCALE GENOMIC DNA]</scope>
    <source>
        <strain evidence="5 6">AUSMDU00012715</strain>
    </source>
</reference>
<protein>
    <recommendedName>
        <fullName evidence="4">NmrA-like domain-containing protein</fullName>
    </recommendedName>
</protein>
<dbReference type="SUPFAM" id="SSF51735">
    <property type="entry name" value="NAD(P)-binding Rossmann-fold domains"/>
    <property type="match status" value="1"/>
</dbReference>
<proteinExistence type="inferred from homology"/>
<dbReference type="InterPro" id="IPR008030">
    <property type="entry name" value="NmrA-like"/>
</dbReference>
<dbReference type="Gene3D" id="3.40.50.720">
    <property type="entry name" value="NAD(P)-binding Rossmann-like Domain"/>
    <property type="match status" value="1"/>
</dbReference>
<evidence type="ECO:0000256" key="2">
    <source>
        <dbReference type="ARBA" id="ARBA00022857"/>
    </source>
</evidence>
<name>A0A6G9Z8D5_9NOCA</name>
<dbReference type="AlphaFoldDB" id="A0A6G9Z8D5"/>
<dbReference type="PANTHER" id="PTHR42748:SF7">
    <property type="entry name" value="NMRA LIKE REDOX SENSOR 1-RELATED"/>
    <property type="match status" value="1"/>
</dbReference>
<evidence type="ECO:0000313" key="6">
    <source>
        <dbReference type="Proteomes" id="UP000500953"/>
    </source>
</evidence>
<dbReference type="InterPro" id="IPR051164">
    <property type="entry name" value="NmrA-like_oxidored"/>
</dbReference>
<feature type="domain" description="NmrA-like" evidence="4">
    <location>
        <begin position="33"/>
        <end position="128"/>
    </location>
</feature>
<evidence type="ECO:0000256" key="3">
    <source>
        <dbReference type="SAM" id="MobiDB-lite"/>
    </source>
</evidence>
<gene>
    <name evidence="5" type="ORF">F6W96_28630</name>
</gene>
<feature type="region of interest" description="Disordered" evidence="3">
    <location>
        <begin position="1"/>
        <end position="29"/>
    </location>
</feature>
<comment type="similarity">
    <text evidence="1">Belongs to the NmrA-type oxidoreductase family.</text>
</comment>
<dbReference type="InterPro" id="IPR036291">
    <property type="entry name" value="NAD(P)-bd_dom_sf"/>
</dbReference>